<dbReference type="InterPro" id="IPR036388">
    <property type="entry name" value="WH-like_DNA-bd_sf"/>
</dbReference>
<proteinExistence type="inferred from homology"/>
<name>A0A1S6IM19_9LACT</name>
<evidence type="ECO:0000256" key="2">
    <source>
        <dbReference type="ARBA" id="ARBA00008711"/>
    </source>
</evidence>
<protein>
    <recommendedName>
        <fullName evidence="9">Methylated-DNA--protein-cysteine methyltransferase</fullName>
        <ecNumber evidence="9">2.1.1.63</ecNumber>
    </recommendedName>
    <alternativeName>
        <fullName evidence="9">6-O-methylguanine-DNA methyltransferase</fullName>
        <shortName evidence="9">MGMT</shortName>
    </alternativeName>
    <alternativeName>
        <fullName evidence="9">O-6-methylguanine-DNA-alkyltransferase</fullName>
    </alternativeName>
</protein>
<evidence type="ECO:0000256" key="7">
    <source>
        <dbReference type="ARBA" id="ARBA00023204"/>
    </source>
</evidence>
<comment type="function">
    <text evidence="9">Involved in the cellular defense against the biological effects of O6-methylguanine (O6-MeG) and O4-methylthymine (O4-MeT) in DNA. Repairs the methylated nucleobase in DNA by stoichiometrically transferring the methyl group to a cysteine residue in the enzyme. This is a suicide reaction: the enzyme is irreversibly inactivated.</text>
</comment>
<evidence type="ECO:0000313" key="13">
    <source>
        <dbReference type="Proteomes" id="UP000188993"/>
    </source>
</evidence>
<accession>A0A1S6IM19</accession>
<dbReference type="Pfam" id="PF02870">
    <property type="entry name" value="Methyltransf_1N"/>
    <property type="match status" value="1"/>
</dbReference>
<comment type="subcellular location">
    <subcellularLocation>
        <location evidence="9">Cytoplasm</location>
    </subcellularLocation>
</comment>
<dbReference type="EMBL" id="CP019728">
    <property type="protein sequence ID" value="AQS52587.1"/>
    <property type="molecule type" value="Genomic_DNA"/>
</dbReference>
<evidence type="ECO:0000256" key="6">
    <source>
        <dbReference type="ARBA" id="ARBA00022763"/>
    </source>
</evidence>
<dbReference type="KEGG" id="jda:BW727_100178"/>
<dbReference type="InterPro" id="IPR001497">
    <property type="entry name" value="MethylDNA_cys_MeTrfase_AS"/>
</dbReference>
<dbReference type="EC" id="2.1.1.63" evidence="9"/>
<gene>
    <name evidence="12" type="primary">ogt</name>
    <name evidence="12" type="ORF">BW727_100178</name>
</gene>
<dbReference type="OrthoDB" id="9802228at2"/>
<dbReference type="InterPro" id="IPR008332">
    <property type="entry name" value="MethylG_MeTrfase_N"/>
</dbReference>
<dbReference type="SUPFAM" id="SSF46767">
    <property type="entry name" value="Methylated DNA-protein cysteine methyltransferase, C-terminal domain"/>
    <property type="match status" value="1"/>
</dbReference>
<evidence type="ECO:0000259" key="11">
    <source>
        <dbReference type="Pfam" id="PF02870"/>
    </source>
</evidence>
<evidence type="ECO:0000313" key="12">
    <source>
        <dbReference type="EMBL" id="AQS52587.1"/>
    </source>
</evidence>
<dbReference type="HAMAP" id="MF_00772">
    <property type="entry name" value="OGT"/>
    <property type="match status" value="1"/>
</dbReference>
<dbReference type="PANTHER" id="PTHR10815:SF5">
    <property type="entry name" value="METHYLATED-DNA--PROTEIN-CYSTEINE METHYLTRANSFERASE"/>
    <property type="match status" value="1"/>
</dbReference>
<evidence type="ECO:0000256" key="8">
    <source>
        <dbReference type="ARBA" id="ARBA00049348"/>
    </source>
</evidence>
<keyword evidence="6 9" id="KW-0227">DNA damage</keyword>
<dbReference type="GO" id="GO:0005737">
    <property type="term" value="C:cytoplasm"/>
    <property type="evidence" value="ECO:0007669"/>
    <property type="project" value="UniProtKB-SubCell"/>
</dbReference>
<dbReference type="Gene3D" id="3.30.160.70">
    <property type="entry name" value="Methylated DNA-protein cysteine methyltransferase domain"/>
    <property type="match status" value="1"/>
</dbReference>
<dbReference type="InterPro" id="IPR036217">
    <property type="entry name" value="MethylDNA_cys_MeTrfase_DNAb"/>
</dbReference>
<dbReference type="InterPro" id="IPR014048">
    <property type="entry name" value="MethylDNA_cys_MeTrfase_DNA-bd"/>
</dbReference>
<dbReference type="RefSeq" id="WP_149025701.1">
    <property type="nucleotide sequence ID" value="NZ_BBYN01000005.1"/>
</dbReference>
<dbReference type="AlphaFoldDB" id="A0A1S6IM19"/>
<dbReference type="NCBIfam" id="TIGR00589">
    <property type="entry name" value="ogt"/>
    <property type="match status" value="1"/>
</dbReference>
<dbReference type="STRING" id="708126.BW727_100178"/>
<evidence type="ECO:0000256" key="5">
    <source>
        <dbReference type="ARBA" id="ARBA00022679"/>
    </source>
</evidence>
<dbReference type="Gene3D" id="1.10.10.10">
    <property type="entry name" value="Winged helix-like DNA-binding domain superfamily/Winged helix DNA-binding domain"/>
    <property type="match status" value="1"/>
</dbReference>
<dbReference type="Pfam" id="PF01035">
    <property type="entry name" value="DNA_binding_1"/>
    <property type="match status" value="1"/>
</dbReference>
<comment type="catalytic activity">
    <reaction evidence="8 9">
        <text>a 6-O-methyl-2'-deoxyguanosine in DNA + L-cysteinyl-[protein] = S-methyl-L-cysteinyl-[protein] + a 2'-deoxyguanosine in DNA</text>
        <dbReference type="Rhea" id="RHEA:24000"/>
        <dbReference type="Rhea" id="RHEA-COMP:10131"/>
        <dbReference type="Rhea" id="RHEA-COMP:10132"/>
        <dbReference type="Rhea" id="RHEA-COMP:11367"/>
        <dbReference type="Rhea" id="RHEA-COMP:11368"/>
        <dbReference type="ChEBI" id="CHEBI:29950"/>
        <dbReference type="ChEBI" id="CHEBI:82612"/>
        <dbReference type="ChEBI" id="CHEBI:85445"/>
        <dbReference type="ChEBI" id="CHEBI:85448"/>
        <dbReference type="EC" id="2.1.1.63"/>
    </reaction>
</comment>
<dbReference type="SUPFAM" id="SSF53155">
    <property type="entry name" value="Methylated DNA-protein cysteine methyltransferase domain"/>
    <property type="match status" value="1"/>
</dbReference>
<feature type="active site" description="Nucleophile; methyl group acceptor" evidence="9">
    <location>
        <position position="121"/>
    </location>
</feature>
<sequence length="158" mass="17211">MNYLIYQSPIGAYLIGADDTNILAIDRIDETETIIQKETPLLRVAKQQLSEYFAGQRTVFDLPIKTAGTAFQQQVWQALKAIPYGETRSYKEIATAIDNPKAVRAVGGANNKNPISIVIPCHRVIGSSGQLVGYGGGLDAKVFLLALESQNKKNDSAK</sequence>
<keyword evidence="13" id="KW-1185">Reference proteome</keyword>
<dbReference type="GO" id="GO:0003908">
    <property type="term" value="F:methylated-DNA-[protein]-cysteine S-methyltransferase activity"/>
    <property type="evidence" value="ECO:0007669"/>
    <property type="project" value="UniProtKB-UniRule"/>
</dbReference>
<comment type="miscellaneous">
    <text evidence="9">This enzyme catalyzes only one turnover and therefore is not strictly catalytic. According to one definition, an enzyme is a biocatalyst that acts repeatedly and over many reaction cycles.</text>
</comment>
<reference evidence="12 13" key="1">
    <citation type="journal article" date="2014" name="Int. J. Syst. Evol. Microbiol.">
        <title>Jeotgalibaca dankookensis gen. nov., sp. nov., a member of the family Carnobacteriaceae, isolated from seujeot (Korean traditional food).</title>
        <authorList>
            <person name="Lee D.G."/>
            <person name="Trujillo M.E."/>
            <person name="Kang H."/>
            <person name="Ahn T.Y."/>
        </authorList>
    </citation>
    <scope>NUCLEOTIDE SEQUENCE [LARGE SCALE GENOMIC DNA]</scope>
    <source>
        <strain evidence="12 13">EX-07</strain>
    </source>
</reference>
<evidence type="ECO:0000256" key="3">
    <source>
        <dbReference type="ARBA" id="ARBA00022490"/>
    </source>
</evidence>
<dbReference type="InterPro" id="IPR023546">
    <property type="entry name" value="MGMT"/>
</dbReference>
<dbReference type="GO" id="GO:0032259">
    <property type="term" value="P:methylation"/>
    <property type="evidence" value="ECO:0007669"/>
    <property type="project" value="UniProtKB-KW"/>
</dbReference>
<dbReference type="CDD" id="cd06445">
    <property type="entry name" value="ATase"/>
    <property type="match status" value="1"/>
</dbReference>
<feature type="domain" description="Methylguanine DNA methyltransferase ribonuclease-like" evidence="11">
    <location>
        <begin position="2"/>
        <end position="65"/>
    </location>
</feature>
<dbReference type="PROSITE" id="PS00374">
    <property type="entry name" value="MGMT"/>
    <property type="match status" value="1"/>
</dbReference>
<comment type="catalytic activity">
    <reaction evidence="1 9">
        <text>a 4-O-methyl-thymidine in DNA + L-cysteinyl-[protein] = a thymidine in DNA + S-methyl-L-cysteinyl-[protein]</text>
        <dbReference type="Rhea" id="RHEA:53428"/>
        <dbReference type="Rhea" id="RHEA-COMP:10131"/>
        <dbReference type="Rhea" id="RHEA-COMP:10132"/>
        <dbReference type="Rhea" id="RHEA-COMP:13555"/>
        <dbReference type="Rhea" id="RHEA-COMP:13556"/>
        <dbReference type="ChEBI" id="CHEBI:29950"/>
        <dbReference type="ChEBI" id="CHEBI:82612"/>
        <dbReference type="ChEBI" id="CHEBI:137386"/>
        <dbReference type="ChEBI" id="CHEBI:137387"/>
        <dbReference type="EC" id="2.1.1.63"/>
    </reaction>
</comment>
<dbReference type="InterPro" id="IPR036631">
    <property type="entry name" value="MGMT_N_sf"/>
</dbReference>
<dbReference type="GO" id="GO:0006307">
    <property type="term" value="P:DNA alkylation repair"/>
    <property type="evidence" value="ECO:0007669"/>
    <property type="project" value="UniProtKB-UniRule"/>
</dbReference>
<dbReference type="Proteomes" id="UP000188993">
    <property type="component" value="Chromosome"/>
</dbReference>
<keyword evidence="7 9" id="KW-0234">DNA repair</keyword>
<evidence type="ECO:0000259" key="10">
    <source>
        <dbReference type="Pfam" id="PF01035"/>
    </source>
</evidence>
<keyword evidence="5 9" id="KW-0808">Transferase</keyword>
<evidence type="ECO:0000256" key="4">
    <source>
        <dbReference type="ARBA" id="ARBA00022603"/>
    </source>
</evidence>
<comment type="similarity">
    <text evidence="2 9">Belongs to the MGMT family.</text>
</comment>
<feature type="domain" description="Methylated-DNA-[protein]-cysteine S-methyltransferase DNA binding" evidence="10">
    <location>
        <begin position="70"/>
        <end position="149"/>
    </location>
</feature>
<keyword evidence="3 9" id="KW-0963">Cytoplasm</keyword>
<dbReference type="FunFam" id="1.10.10.10:FF:000214">
    <property type="entry name" value="Methylated-DNA--protein-cysteine methyltransferase"/>
    <property type="match status" value="1"/>
</dbReference>
<evidence type="ECO:0000256" key="1">
    <source>
        <dbReference type="ARBA" id="ARBA00001286"/>
    </source>
</evidence>
<organism evidence="12 13">
    <name type="scientific">Jeotgalibaca dankookensis</name>
    <dbReference type="NCBI Taxonomy" id="708126"/>
    <lineage>
        <taxon>Bacteria</taxon>
        <taxon>Bacillati</taxon>
        <taxon>Bacillota</taxon>
        <taxon>Bacilli</taxon>
        <taxon>Lactobacillales</taxon>
        <taxon>Carnobacteriaceae</taxon>
        <taxon>Jeotgalibaca</taxon>
    </lineage>
</organism>
<evidence type="ECO:0000256" key="9">
    <source>
        <dbReference type="HAMAP-Rule" id="MF_00772"/>
    </source>
</evidence>
<dbReference type="PANTHER" id="PTHR10815">
    <property type="entry name" value="METHYLATED-DNA--PROTEIN-CYSTEINE METHYLTRANSFERASE"/>
    <property type="match status" value="1"/>
</dbReference>
<keyword evidence="4 9" id="KW-0489">Methyltransferase</keyword>